<gene>
    <name evidence="1" type="ORF">SPSYN_01435</name>
</gene>
<name>A0A9D2WPY9_9FIRM</name>
<keyword evidence="2" id="KW-1185">Reference proteome</keyword>
<protein>
    <submittedName>
        <fullName evidence="1">Uncharacterized protein</fullName>
    </submittedName>
</protein>
<proteinExistence type="predicted"/>
<reference evidence="1" key="1">
    <citation type="submission" date="2016-02" db="EMBL/GenBank/DDBJ databases">
        <title>Draft Genome Sequence of Sporotomaculum syntrophicum Strain FB, a Syntrophic Benzoate Degrader.</title>
        <authorList>
            <person name="Nobu M.K."/>
            <person name="Narihiro T."/>
            <person name="Qiu Y.-L."/>
            <person name="Ohashi A."/>
            <person name="Liu W.-T."/>
            <person name="Yuji S."/>
        </authorList>
    </citation>
    <scope>NUCLEOTIDE SEQUENCE</scope>
    <source>
        <strain evidence="1">FB</strain>
    </source>
</reference>
<sequence>MDNNAKHHEEFILGTEDWVQAARIAKKCSGFVCDDEDEMVADETVSCYNCRYRRWAAHSISCHRPGRSSHDQ</sequence>
<accession>A0A9D2WPY9</accession>
<dbReference type="RefSeq" id="WP_161821789.1">
    <property type="nucleotide sequence ID" value="NZ_LSRS01000003.1"/>
</dbReference>
<dbReference type="Proteomes" id="UP000798488">
    <property type="component" value="Unassembled WGS sequence"/>
</dbReference>
<dbReference type="OrthoDB" id="5359740at2"/>
<evidence type="ECO:0000313" key="1">
    <source>
        <dbReference type="EMBL" id="KAF1085299.1"/>
    </source>
</evidence>
<evidence type="ECO:0000313" key="2">
    <source>
        <dbReference type="Proteomes" id="UP000798488"/>
    </source>
</evidence>
<organism evidence="1 2">
    <name type="scientific">Sporotomaculum syntrophicum</name>
    <dbReference type="NCBI Taxonomy" id="182264"/>
    <lineage>
        <taxon>Bacteria</taxon>
        <taxon>Bacillati</taxon>
        <taxon>Bacillota</taxon>
        <taxon>Clostridia</taxon>
        <taxon>Eubacteriales</taxon>
        <taxon>Desulfallaceae</taxon>
        <taxon>Sporotomaculum</taxon>
    </lineage>
</organism>
<dbReference type="EMBL" id="LSRS01000003">
    <property type="protein sequence ID" value="KAF1085299.1"/>
    <property type="molecule type" value="Genomic_DNA"/>
</dbReference>
<dbReference type="AlphaFoldDB" id="A0A9D2WPY9"/>
<comment type="caution">
    <text evidence="1">The sequence shown here is derived from an EMBL/GenBank/DDBJ whole genome shotgun (WGS) entry which is preliminary data.</text>
</comment>